<gene>
    <name evidence="2" type="ORF">J2853_007514</name>
</gene>
<dbReference type="Proteomes" id="UP001225356">
    <property type="component" value="Unassembled WGS sequence"/>
</dbReference>
<keyword evidence="1" id="KW-0472">Membrane</keyword>
<reference evidence="2 3" key="1">
    <citation type="submission" date="2023-07" db="EMBL/GenBank/DDBJ databases">
        <title>Sequencing the genomes of 1000 actinobacteria strains.</title>
        <authorList>
            <person name="Klenk H.-P."/>
        </authorList>
    </citation>
    <scope>NUCLEOTIDE SEQUENCE [LARGE SCALE GENOMIC DNA]</scope>
    <source>
        <strain evidence="2 3">DSM 46740</strain>
    </source>
</reference>
<keyword evidence="1" id="KW-0812">Transmembrane</keyword>
<feature type="transmembrane region" description="Helical" evidence="1">
    <location>
        <begin position="6"/>
        <end position="33"/>
    </location>
</feature>
<evidence type="ECO:0000256" key="1">
    <source>
        <dbReference type="SAM" id="Phobius"/>
    </source>
</evidence>
<dbReference type="EMBL" id="JAUSQU010000001">
    <property type="protein sequence ID" value="MDP9848303.1"/>
    <property type="molecule type" value="Genomic_DNA"/>
</dbReference>
<evidence type="ECO:0000313" key="2">
    <source>
        <dbReference type="EMBL" id="MDP9848303.1"/>
    </source>
</evidence>
<organism evidence="2 3">
    <name type="scientific">Streptosporangium lutulentum</name>
    <dbReference type="NCBI Taxonomy" id="1461250"/>
    <lineage>
        <taxon>Bacteria</taxon>
        <taxon>Bacillati</taxon>
        <taxon>Actinomycetota</taxon>
        <taxon>Actinomycetes</taxon>
        <taxon>Streptosporangiales</taxon>
        <taxon>Streptosporangiaceae</taxon>
        <taxon>Streptosporangium</taxon>
    </lineage>
</organism>
<evidence type="ECO:0000313" key="3">
    <source>
        <dbReference type="Proteomes" id="UP001225356"/>
    </source>
</evidence>
<keyword evidence="3" id="KW-1185">Reference proteome</keyword>
<feature type="transmembrane region" description="Helical" evidence="1">
    <location>
        <begin position="45"/>
        <end position="66"/>
    </location>
</feature>
<comment type="caution">
    <text evidence="2">The sequence shown here is derived from an EMBL/GenBank/DDBJ whole genome shotgun (WGS) entry which is preliminary data.</text>
</comment>
<name>A0ABT9QNG7_9ACTN</name>
<feature type="transmembrane region" description="Helical" evidence="1">
    <location>
        <begin position="119"/>
        <end position="136"/>
    </location>
</feature>
<dbReference type="RefSeq" id="WP_307565522.1">
    <property type="nucleotide sequence ID" value="NZ_JAUSQU010000001.1"/>
</dbReference>
<sequence>MLDALFLALFFLMLFSPVLLGVAVVLVAHTVVGVARGRKPRATTLWGKLSVTGACVAMAIYGSGLWSGGFFDFADPEDRCGLEGYGYSPAPSSMWPLHNTECLGESGRVDLVPAFVNPLIYLGICLFAAGVVGLIISRRRRAHVERAPSP</sequence>
<proteinExistence type="predicted"/>
<keyword evidence="1" id="KW-1133">Transmembrane helix</keyword>
<protein>
    <submittedName>
        <fullName evidence="2">Uncharacterized protein</fullName>
    </submittedName>
</protein>
<accession>A0ABT9QNG7</accession>